<organism evidence="2 3">
    <name type="scientific">Stylosanthes scabra</name>
    <dbReference type="NCBI Taxonomy" id="79078"/>
    <lineage>
        <taxon>Eukaryota</taxon>
        <taxon>Viridiplantae</taxon>
        <taxon>Streptophyta</taxon>
        <taxon>Embryophyta</taxon>
        <taxon>Tracheophyta</taxon>
        <taxon>Spermatophyta</taxon>
        <taxon>Magnoliopsida</taxon>
        <taxon>eudicotyledons</taxon>
        <taxon>Gunneridae</taxon>
        <taxon>Pentapetalae</taxon>
        <taxon>rosids</taxon>
        <taxon>fabids</taxon>
        <taxon>Fabales</taxon>
        <taxon>Fabaceae</taxon>
        <taxon>Papilionoideae</taxon>
        <taxon>50 kb inversion clade</taxon>
        <taxon>dalbergioids sensu lato</taxon>
        <taxon>Dalbergieae</taxon>
        <taxon>Pterocarpus clade</taxon>
        <taxon>Stylosanthes</taxon>
    </lineage>
</organism>
<keyword evidence="3" id="KW-1185">Reference proteome</keyword>
<evidence type="ECO:0000313" key="3">
    <source>
        <dbReference type="Proteomes" id="UP001341840"/>
    </source>
</evidence>
<gene>
    <name evidence="2" type="ORF">PIB30_095027</name>
</gene>
<evidence type="ECO:0000313" key="2">
    <source>
        <dbReference type="EMBL" id="MED6201440.1"/>
    </source>
</evidence>
<dbReference type="Proteomes" id="UP001341840">
    <property type="component" value="Unassembled WGS sequence"/>
</dbReference>
<proteinExistence type="predicted"/>
<evidence type="ECO:0000256" key="1">
    <source>
        <dbReference type="SAM" id="MobiDB-lite"/>
    </source>
</evidence>
<protein>
    <submittedName>
        <fullName evidence="2">Uncharacterized protein</fullName>
    </submittedName>
</protein>
<dbReference type="EMBL" id="JASCZI010213590">
    <property type="protein sequence ID" value="MED6201440.1"/>
    <property type="molecule type" value="Genomic_DNA"/>
</dbReference>
<comment type="caution">
    <text evidence="2">The sequence shown here is derived from an EMBL/GenBank/DDBJ whole genome shotgun (WGS) entry which is preliminary data.</text>
</comment>
<feature type="region of interest" description="Disordered" evidence="1">
    <location>
        <begin position="1"/>
        <end position="27"/>
    </location>
</feature>
<reference evidence="2 3" key="1">
    <citation type="journal article" date="2023" name="Plants (Basel)">
        <title>Bridging the Gap: Combining Genomics and Transcriptomics Approaches to Understand Stylosanthes scabra, an Orphan Legume from the Brazilian Caatinga.</title>
        <authorList>
            <person name="Ferreira-Neto J.R.C."/>
            <person name="da Silva M.D."/>
            <person name="Binneck E."/>
            <person name="de Melo N.F."/>
            <person name="da Silva R.H."/>
            <person name="de Melo A.L.T.M."/>
            <person name="Pandolfi V."/>
            <person name="Bustamante F.O."/>
            <person name="Brasileiro-Vidal A.C."/>
            <person name="Benko-Iseppon A.M."/>
        </authorList>
    </citation>
    <scope>NUCLEOTIDE SEQUENCE [LARGE SCALE GENOMIC DNA]</scope>
    <source>
        <tissue evidence="2">Leaves</tissue>
    </source>
</reference>
<name>A0ABU6XWN9_9FABA</name>
<sequence length="135" mass="15676">MEGRGPCGEERRQDAKEGEKEKGEIKDGWKKEVKENKRIVLSEIKGNVDLTMEEKLKRCIVGEAVLPLDKKEVPLIHDKVLMEISGGLYEIFVKEKTMVDEELCCGRMNGALGWKELKSPHRKARKTMRWHEWNK</sequence>
<accession>A0ABU6XWN9</accession>